<dbReference type="OrthoDB" id="9763985at2"/>
<keyword evidence="1" id="KW-0500">Molybdenum</keyword>
<dbReference type="EMBL" id="QYYD01000025">
    <property type="protein sequence ID" value="RJF69220.1"/>
    <property type="molecule type" value="Genomic_DNA"/>
</dbReference>
<feature type="domain" description="Aldehyde oxidase/xanthine dehydrogenase a/b hammerhead" evidence="3">
    <location>
        <begin position="25"/>
        <end position="140"/>
    </location>
</feature>
<dbReference type="InterPro" id="IPR036856">
    <property type="entry name" value="Ald_Oxase/Xan_DH_a/b_sf"/>
</dbReference>
<dbReference type="GO" id="GO:0016491">
    <property type="term" value="F:oxidoreductase activity"/>
    <property type="evidence" value="ECO:0007669"/>
    <property type="project" value="UniProtKB-KW"/>
</dbReference>
<dbReference type="PROSITE" id="PS00879">
    <property type="entry name" value="ODR_DC_2_2"/>
    <property type="match status" value="1"/>
</dbReference>
<dbReference type="Pfam" id="PF20256">
    <property type="entry name" value="MoCoBD_2"/>
    <property type="match status" value="1"/>
</dbReference>
<name>A0A418V0I5_RHOPL</name>
<dbReference type="Gene3D" id="3.90.1170.50">
    <property type="entry name" value="Aldehyde oxidase/xanthine dehydrogenase, a/b hammerhead"/>
    <property type="match status" value="1"/>
</dbReference>
<reference evidence="4 5" key="1">
    <citation type="submission" date="2018-09" db="EMBL/GenBank/DDBJ databases">
        <title>Draft genome sequence of Rhodopseudomonas palustris 2.1.18.</title>
        <authorList>
            <person name="Robertson S.L."/>
            <person name="Meyer T.E."/>
            <person name="Kyndt J.A."/>
        </authorList>
    </citation>
    <scope>NUCLEOTIDE SEQUENCE [LARGE SCALE GENOMIC DNA]</scope>
    <source>
        <strain evidence="4 5">2.1.18</strain>
    </source>
</reference>
<dbReference type="InterPro" id="IPR008274">
    <property type="entry name" value="AldOxase/xan_DH_MoCoBD1"/>
</dbReference>
<dbReference type="SMART" id="SM01008">
    <property type="entry name" value="Ald_Xan_dh_C"/>
    <property type="match status" value="1"/>
</dbReference>
<dbReference type="GO" id="GO:0005506">
    <property type="term" value="F:iron ion binding"/>
    <property type="evidence" value="ECO:0007669"/>
    <property type="project" value="InterPro"/>
</dbReference>
<dbReference type="Proteomes" id="UP000285523">
    <property type="component" value="Unassembled WGS sequence"/>
</dbReference>
<dbReference type="InterPro" id="IPR000674">
    <property type="entry name" value="Ald_Oxase/Xan_DH_a/b"/>
</dbReference>
<evidence type="ECO:0000259" key="3">
    <source>
        <dbReference type="SMART" id="SM01008"/>
    </source>
</evidence>
<sequence>MNMMKVANSYIGRPMERVEDLRMVRGRGTYVADVNRPNQLYAVVLRSSVAHGRIRSIDVSEALALDGVHRVLTAADFGAELPVIPLRLQPLPELEPFHQPMIASDKVRYVGEPVAVVIADSAAIAEDALERIAVDIDPLPAIANRQQAEAMEAVLFEQHKSNVAITWKAFRGDADDAFKTADYVRRDRFKIQRHAAMFMEPRGFVADWDAGAGKLTVWGAAKTAWYNRRVLAGALGLPLDAVDLIEVDVGGGFGSRGEFYPEDYLIPAAAKIVGRPVKWTEDRREHMMSANHARDIECDVEFAMSKDGRFIGLRGQIWADIGAYVRTNGSVGPRNVAQYMSGPYAIEHIDLKSSMLTTNKTPSGTYRGPGRFETDFIRERMIDLAARDLKIDRVELRRRNLVADAQMPYPLASITPFDSSTELDSGDYHAVFDRCLDEFGWADKQQLSGQLIDGYYHGLAVGSFIEGGAAGPKEEVRLVLEPGGTLTAYLGSSSVGQGLETIMAQIAADATEIAYDKITIRHGSTTDVKDGYGAYHSRSTVMGGSAILLAAEKLKLLIRQTAAARFDCAPEQVAIDGETVRHDGKHLSFADLVEVPLEVEAEFLNKKYTWAYGTQAAHVAVDPGTGHVKVLDYMSVEDVGRMINPLTLHGQAIGSIVQGLGGAFLEHLVYDDEGQLLTGSFADYLMPTASDFPNIRSITLELKPCPNNPLGAKGAGEGGLIPVGGIMANAVADALSHLGVQPMELPLSPPRIWQMVQDANDLNRVKP</sequence>
<organism evidence="4 5">
    <name type="scientific">Rhodopseudomonas palustris</name>
    <dbReference type="NCBI Taxonomy" id="1076"/>
    <lineage>
        <taxon>Bacteria</taxon>
        <taxon>Pseudomonadati</taxon>
        <taxon>Pseudomonadota</taxon>
        <taxon>Alphaproteobacteria</taxon>
        <taxon>Hyphomicrobiales</taxon>
        <taxon>Nitrobacteraceae</taxon>
        <taxon>Rhodopseudomonas</taxon>
    </lineage>
</organism>
<comment type="caution">
    <text evidence="4">The sequence shown here is derived from an EMBL/GenBank/DDBJ whole genome shotgun (WGS) entry which is preliminary data.</text>
</comment>
<dbReference type="Pfam" id="PF02738">
    <property type="entry name" value="MoCoBD_1"/>
    <property type="match status" value="1"/>
</dbReference>
<dbReference type="Gene3D" id="3.30.365.10">
    <property type="entry name" value="Aldehyde oxidase/xanthine dehydrogenase, molybdopterin binding domain"/>
    <property type="match status" value="4"/>
</dbReference>
<dbReference type="InterPro" id="IPR046867">
    <property type="entry name" value="AldOxase/xan_DH_MoCoBD2"/>
</dbReference>
<keyword evidence="2" id="KW-0560">Oxidoreductase</keyword>
<proteinExistence type="predicted"/>
<dbReference type="PANTHER" id="PTHR11908">
    <property type="entry name" value="XANTHINE DEHYDROGENASE"/>
    <property type="match status" value="1"/>
</dbReference>
<protein>
    <submittedName>
        <fullName evidence="4">Xanthine dehydrogenase family protein molybdopterin-binding subunit</fullName>
    </submittedName>
</protein>
<evidence type="ECO:0000256" key="2">
    <source>
        <dbReference type="ARBA" id="ARBA00023002"/>
    </source>
</evidence>
<evidence type="ECO:0000256" key="1">
    <source>
        <dbReference type="ARBA" id="ARBA00022505"/>
    </source>
</evidence>
<dbReference type="InterPro" id="IPR016208">
    <property type="entry name" value="Ald_Oxase/xanthine_DH-like"/>
</dbReference>
<dbReference type="SUPFAM" id="SSF56003">
    <property type="entry name" value="Molybdenum cofactor-binding domain"/>
    <property type="match status" value="1"/>
</dbReference>
<evidence type="ECO:0000313" key="5">
    <source>
        <dbReference type="Proteomes" id="UP000285523"/>
    </source>
</evidence>
<dbReference type="InterPro" id="IPR037165">
    <property type="entry name" value="AldOxase/xan_DH_Mopterin-bd_sf"/>
</dbReference>
<dbReference type="Pfam" id="PF01315">
    <property type="entry name" value="Ald_Xan_dh_C"/>
    <property type="match status" value="1"/>
</dbReference>
<dbReference type="PANTHER" id="PTHR11908:SF132">
    <property type="entry name" value="ALDEHYDE OXIDASE 1-RELATED"/>
    <property type="match status" value="1"/>
</dbReference>
<accession>A0A418V0I5</accession>
<dbReference type="InterPro" id="IPR022657">
    <property type="entry name" value="De-COase2_CS"/>
</dbReference>
<gene>
    <name evidence="4" type="ORF">D4Q52_21045</name>
</gene>
<dbReference type="RefSeq" id="WP_119858535.1">
    <property type="nucleotide sequence ID" value="NZ_QYYD01000025.1"/>
</dbReference>
<dbReference type="SUPFAM" id="SSF54665">
    <property type="entry name" value="CO dehydrogenase molybdoprotein N-domain-like"/>
    <property type="match status" value="1"/>
</dbReference>
<evidence type="ECO:0000313" key="4">
    <source>
        <dbReference type="EMBL" id="RJF69220.1"/>
    </source>
</evidence>
<dbReference type="AlphaFoldDB" id="A0A418V0I5"/>